<organism evidence="2">
    <name type="scientific">Anguilla anguilla</name>
    <name type="common">European freshwater eel</name>
    <name type="synonym">Muraena anguilla</name>
    <dbReference type="NCBI Taxonomy" id="7936"/>
    <lineage>
        <taxon>Eukaryota</taxon>
        <taxon>Metazoa</taxon>
        <taxon>Chordata</taxon>
        <taxon>Craniata</taxon>
        <taxon>Vertebrata</taxon>
        <taxon>Euteleostomi</taxon>
        <taxon>Actinopterygii</taxon>
        <taxon>Neopterygii</taxon>
        <taxon>Teleostei</taxon>
        <taxon>Anguilliformes</taxon>
        <taxon>Anguillidae</taxon>
        <taxon>Anguilla</taxon>
    </lineage>
</organism>
<feature type="transmembrane region" description="Helical" evidence="1">
    <location>
        <begin position="12"/>
        <end position="28"/>
    </location>
</feature>
<reference evidence="2" key="1">
    <citation type="submission" date="2014-11" db="EMBL/GenBank/DDBJ databases">
        <authorList>
            <person name="Amaro Gonzalez C."/>
        </authorList>
    </citation>
    <scope>NUCLEOTIDE SEQUENCE</scope>
</reference>
<sequence length="53" mass="6476">MLYPKHCPVHIYLRITCTVPLFLLFLFHRSHLGCWEHSCKRHCDDTIHAHFWD</sequence>
<keyword evidence="1" id="KW-1133">Transmembrane helix</keyword>
<protein>
    <submittedName>
        <fullName evidence="2">Uncharacterized protein</fullName>
    </submittedName>
</protein>
<proteinExistence type="predicted"/>
<dbReference type="AlphaFoldDB" id="A0A0E9TMQ4"/>
<dbReference type="EMBL" id="GBXM01054417">
    <property type="protein sequence ID" value="JAH54160.1"/>
    <property type="molecule type" value="Transcribed_RNA"/>
</dbReference>
<accession>A0A0E9TMQ4</accession>
<keyword evidence="1" id="KW-0472">Membrane</keyword>
<keyword evidence="1" id="KW-0812">Transmembrane</keyword>
<evidence type="ECO:0000313" key="2">
    <source>
        <dbReference type="EMBL" id="JAH54160.1"/>
    </source>
</evidence>
<reference evidence="2" key="2">
    <citation type="journal article" date="2015" name="Fish Shellfish Immunol.">
        <title>Early steps in the European eel (Anguilla anguilla)-Vibrio vulnificus interaction in the gills: Role of the RtxA13 toxin.</title>
        <authorList>
            <person name="Callol A."/>
            <person name="Pajuelo D."/>
            <person name="Ebbesson L."/>
            <person name="Teles M."/>
            <person name="MacKenzie S."/>
            <person name="Amaro C."/>
        </authorList>
    </citation>
    <scope>NUCLEOTIDE SEQUENCE</scope>
</reference>
<name>A0A0E9TMQ4_ANGAN</name>
<evidence type="ECO:0000256" key="1">
    <source>
        <dbReference type="SAM" id="Phobius"/>
    </source>
</evidence>